<protein>
    <submittedName>
        <fullName evidence="1">Uncharacterized protein</fullName>
    </submittedName>
</protein>
<evidence type="ECO:0000313" key="1">
    <source>
        <dbReference type="EMBL" id="SPZ42084.1"/>
    </source>
</evidence>
<sequence length="49" mass="5644">MTPTRHEVADYLASLTDDEYTTLATEARGTNEARAFVRNLFHKDEETQQ</sequence>
<reference evidence="1 2" key="1">
    <citation type="submission" date="2018-06" db="EMBL/GenBank/DDBJ databases">
        <authorList>
            <consortium name="Pathogen Informatics"/>
            <person name="Doyle S."/>
        </authorList>
    </citation>
    <scope>NUCLEOTIDE SEQUENCE [LARGE SCALE GENOMIC DNA]</scope>
    <source>
        <strain evidence="1 2">NCTC13229</strain>
    </source>
</reference>
<proteinExistence type="predicted"/>
<organism evidence="1 2">
    <name type="scientific">Rhodococcus wratislaviensis</name>
    <name type="common">Tsukamurella wratislaviensis</name>
    <dbReference type="NCBI Taxonomy" id="44752"/>
    <lineage>
        <taxon>Bacteria</taxon>
        <taxon>Bacillati</taxon>
        <taxon>Actinomycetota</taxon>
        <taxon>Actinomycetes</taxon>
        <taxon>Mycobacteriales</taxon>
        <taxon>Nocardiaceae</taxon>
        <taxon>Rhodococcus</taxon>
    </lineage>
</organism>
<accession>A0AB38FKS4</accession>
<name>A0AB38FKS4_RHOWR</name>
<dbReference type="EMBL" id="UAUI01000024">
    <property type="protein sequence ID" value="SPZ42084.1"/>
    <property type="molecule type" value="Genomic_DNA"/>
</dbReference>
<evidence type="ECO:0000313" key="2">
    <source>
        <dbReference type="Proteomes" id="UP000251211"/>
    </source>
</evidence>
<dbReference type="AlphaFoldDB" id="A0AB38FKS4"/>
<dbReference type="RefSeq" id="WP_160118537.1">
    <property type="nucleotide sequence ID" value="NZ_QTTP01000001.1"/>
</dbReference>
<gene>
    <name evidence="1" type="ORF">NCTC13229_05599</name>
</gene>
<comment type="caution">
    <text evidence="1">The sequence shown here is derived from an EMBL/GenBank/DDBJ whole genome shotgun (WGS) entry which is preliminary data.</text>
</comment>
<dbReference type="Proteomes" id="UP000251211">
    <property type="component" value="Unassembled WGS sequence"/>
</dbReference>